<reference evidence="3" key="1">
    <citation type="submission" date="2023-03" db="EMBL/GenBank/DDBJ databases">
        <title>Edaphobacter sp.</title>
        <authorList>
            <person name="Huber K.J."/>
            <person name="Papendorf J."/>
            <person name="Pilke C."/>
            <person name="Bunk B."/>
            <person name="Sproeer C."/>
            <person name="Pester M."/>
        </authorList>
    </citation>
    <scope>NUCLEOTIDE SEQUENCE</scope>
    <source>
        <strain evidence="2">DSM 109919</strain>
        <strain evidence="3">DSM 109920</strain>
    </source>
</reference>
<accession>A0AAU7DAB2</accession>
<feature type="transmembrane region" description="Helical" evidence="1">
    <location>
        <begin position="71"/>
        <end position="89"/>
    </location>
</feature>
<dbReference type="EMBL" id="CP121194">
    <property type="protein sequence ID" value="XBH10852.1"/>
    <property type="molecule type" value="Genomic_DNA"/>
</dbReference>
<protein>
    <submittedName>
        <fullName evidence="3">Uncharacterized protein</fullName>
    </submittedName>
</protein>
<evidence type="ECO:0000313" key="3">
    <source>
        <dbReference type="EMBL" id="XBH14280.1"/>
    </source>
</evidence>
<organism evidence="3">
    <name type="scientific">Edaphobacter paludis</name>
    <dbReference type="NCBI Taxonomy" id="3035702"/>
    <lineage>
        <taxon>Bacteria</taxon>
        <taxon>Pseudomonadati</taxon>
        <taxon>Acidobacteriota</taxon>
        <taxon>Terriglobia</taxon>
        <taxon>Terriglobales</taxon>
        <taxon>Acidobacteriaceae</taxon>
        <taxon>Edaphobacter</taxon>
    </lineage>
</organism>
<keyword evidence="1" id="KW-1133">Transmembrane helix</keyword>
<evidence type="ECO:0000313" key="2">
    <source>
        <dbReference type="EMBL" id="XBH10852.1"/>
    </source>
</evidence>
<name>A0AAU7DAB2_9BACT</name>
<feature type="transmembrane region" description="Helical" evidence="1">
    <location>
        <begin position="30"/>
        <end position="51"/>
    </location>
</feature>
<dbReference type="RefSeq" id="WP_348268343.1">
    <property type="nucleotide sequence ID" value="NZ_CP121194.1"/>
</dbReference>
<feature type="transmembrane region" description="Helical" evidence="1">
    <location>
        <begin position="6"/>
        <end position="23"/>
    </location>
</feature>
<sequence length="98" mass="10631">MIYFGAPVFVGWVIGLVAARQRLRAVWPTLGLILIAGVGCIARVHAIRPAVPGGEGHVSISFSFAPSVESSLFYALVILALTALLYLVWRLQNYFLST</sequence>
<dbReference type="AlphaFoldDB" id="A0AAU7DAB2"/>
<proteinExistence type="predicted"/>
<gene>
    <name evidence="2" type="ORF">P4G45_03740</name>
    <name evidence="3" type="ORF">P8936_03705</name>
</gene>
<keyword evidence="1" id="KW-0812">Transmembrane</keyword>
<keyword evidence="1" id="KW-0472">Membrane</keyword>
<dbReference type="KEGG" id="epl:P4G45_03740"/>
<accession>A0AAU7CYX2</accession>
<dbReference type="EMBL" id="CP121195">
    <property type="protein sequence ID" value="XBH14280.1"/>
    <property type="molecule type" value="Genomic_DNA"/>
</dbReference>
<evidence type="ECO:0000256" key="1">
    <source>
        <dbReference type="SAM" id="Phobius"/>
    </source>
</evidence>